<dbReference type="PANTHER" id="PTHR35121:SF4">
    <property type="entry name" value="SWIM-TYPE DOMAIN-CONTAINING PROTEIN"/>
    <property type="match status" value="1"/>
</dbReference>
<keyword evidence="2" id="KW-1185">Reference proteome</keyword>
<dbReference type="OrthoDB" id="910704at2759"/>
<accession>A0A8S0THB1</accession>
<dbReference type="Gramene" id="OE9A071716T1">
    <property type="protein sequence ID" value="OE9A071716C1"/>
    <property type="gene ID" value="OE9A071716"/>
</dbReference>
<comment type="caution">
    <text evidence="1">The sequence shown here is derived from an EMBL/GenBank/DDBJ whole genome shotgun (WGS) entry which is preliminary data.</text>
</comment>
<name>A0A8S0THB1_OLEEU</name>
<proteinExistence type="predicted"/>
<reference evidence="1 2" key="1">
    <citation type="submission" date="2019-12" db="EMBL/GenBank/DDBJ databases">
        <authorList>
            <person name="Alioto T."/>
            <person name="Alioto T."/>
            <person name="Gomez Garrido J."/>
        </authorList>
    </citation>
    <scope>NUCLEOTIDE SEQUENCE [LARGE SCALE GENOMIC DNA]</scope>
</reference>
<dbReference type="Proteomes" id="UP000594638">
    <property type="component" value="Unassembled WGS sequence"/>
</dbReference>
<organism evidence="1 2">
    <name type="scientific">Olea europaea subsp. europaea</name>
    <dbReference type="NCBI Taxonomy" id="158383"/>
    <lineage>
        <taxon>Eukaryota</taxon>
        <taxon>Viridiplantae</taxon>
        <taxon>Streptophyta</taxon>
        <taxon>Embryophyta</taxon>
        <taxon>Tracheophyta</taxon>
        <taxon>Spermatophyta</taxon>
        <taxon>Magnoliopsida</taxon>
        <taxon>eudicotyledons</taxon>
        <taxon>Gunneridae</taxon>
        <taxon>Pentapetalae</taxon>
        <taxon>asterids</taxon>
        <taxon>lamiids</taxon>
        <taxon>Lamiales</taxon>
        <taxon>Oleaceae</taxon>
        <taxon>Oleeae</taxon>
        <taxon>Olea</taxon>
    </lineage>
</organism>
<dbReference type="AlphaFoldDB" id="A0A8S0THB1"/>
<evidence type="ECO:0000313" key="1">
    <source>
        <dbReference type="EMBL" id="CAA3005082.1"/>
    </source>
</evidence>
<protein>
    <submittedName>
        <fullName evidence="1">Uncharacterized protein</fullName>
    </submittedName>
</protein>
<evidence type="ECO:0000313" key="2">
    <source>
        <dbReference type="Proteomes" id="UP000594638"/>
    </source>
</evidence>
<dbReference type="PANTHER" id="PTHR35121">
    <property type="entry name" value="HOMEODOMAIN PROTEIN 8, PUTATIVE-RELATED"/>
    <property type="match status" value="1"/>
</dbReference>
<dbReference type="EMBL" id="CACTIH010007242">
    <property type="protein sequence ID" value="CAA3005082.1"/>
    <property type="molecule type" value="Genomic_DNA"/>
</dbReference>
<gene>
    <name evidence="1" type="ORF">OLEA9_A071716</name>
</gene>
<sequence>MATGAAALMFHHVFDGSLSMYDMDIERRPYHRNCTCALHKQKATCSNAVSHGRNISFVKKELWNKYSLISVSASTVSSVSSYVADSSVRSSERVKFIGAGLILFSVFKSSSNIPSG</sequence>